<protein>
    <submittedName>
        <fullName evidence="1">Uncharacterized protein</fullName>
    </submittedName>
</protein>
<organism evidence="1">
    <name type="scientific">Phytophthora nicotianae</name>
    <name type="common">Potato buckeye rot agent</name>
    <name type="synonym">Phytophthora parasitica</name>
    <dbReference type="NCBI Taxonomy" id="4792"/>
    <lineage>
        <taxon>Eukaryota</taxon>
        <taxon>Sar</taxon>
        <taxon>Stramenopiles</taxon>
        <taxon>Oomycota</taxon>
        <taxon>Peronosporomycetes</taxon>
        <taxon>Peronosporales</taxon>
        <taxon>Peronosporaceae</taxon>
        <taxon>Phytophthora</taxon>
    </lineage>
</organism>
<proteinExistence type="predicted"/>
<name>W2NR16_PHYNI</name>
<evidence type="ECO:0000313" key="1">
    <source>
        <dbReference type="EMBL" id="ETM51071.1"/>
    </source>
</evidence>
<feature type="non-terminal residue" evidence="1">
    <location>
        <position position="1"/>
    </location>
</feature>
<gene>
    <name evidence="1" type="ORF">L914_04997</name>
</gene>
<sequence length="119" mass="12844">RAYSQAAAFKVAVSASQPFGSERSGWWCSINVRICLTIVTTRIETTSVITRSILKKAWGIAPRAFRACLATVVLAHAHFAASFGGDELIQFNKRGCAQGQTACLDDSSFLISLILGLSY</sequence>
<accession>W2NR16</accession>
<dbReference type="AlphaFoldDB" id="W2NR16"/>
<dbReference type="Proteomes" id="UP000054532">
    <property type="component" value="Unassembled WGS sequence"/>
</dbReference>
<dbReference type="EMBL" id="KI691874">
    <property type="protein sequence ID" value="ETM51071.1"/>
    <property type="molecule type" value="Genomic_DNA"/>
</dbReference>
<reference evidence="1" key="1">
    <citation type="submission" date="2013-11" db="EMBL/GenBank/DDBJ databases">
        <title>The Genome Sequence of Phytophthora parasitica IAC_01/95.</title>
        <authorList>
            <consortium name="The Broad Institute Genomics Platform"/>
            <person name="Russ C."/>
            <person name="Tyler B."/>
            <person name="Panabieres F."/>
            <person name="Shan W."/>
            <person name="Tripathy S."/>
            <person name="Grunwald N."/>
            <person name="Machado M."/>
            <person name="Johnson C.S."/>
            <person name="Arredondo F."/>
            <person name="Hong C."/>
            <person name="Coffey M."/>
            <person name="Young S.K."/>
            <person name="Zeng Q."/>
            <person name="Gargeya S."/>
            <person name="Fitzgerald M."/>
            <person name="Abouelleil A."/>
            <person name="Alvarado L."/>
            <person name="Chapman S.B."/>
            <person name="Gainer-Dewar J."/>
            <person name="Goldberg J."/>
            <person name="Griggs A."/>
            <person name="Gujja S."/>
            <person name="Hansen M."/>
            <person name="Howarth C."/>
            <person name="Imamovic A."/>
            <person name="Ireland A."/>
            <person name="Larimer J."/>
            <person name="McCowan C."/>
            <person name="Murphy C."/>
            <person name="Pearson M."/>
            <person name="Poon T.W."/>
            <person name="Priest M."/>
            <person name="Roberts A."/>
            <person name="Saif S."/>
            <person name="Shea T."/>
            <person name="Sykes S."/>
            <person name="Wortman J."/>
            <person name="Nusbaum C."/>
            <person name="Birren B."/>
        </authorList>
    </citation>
    <scope>NUCLEOTIDE SEQUENCE [LARGE SCALE GENOMIC DNA]</scope>
    <source>
        <strain evidence="1">IAC_01/95</strain>
    </source>
</reference>